<evidence type="ECO:0000256" key="3">
    <source>
        <dbReference type="ARBA" id="ARBA00009519"/>
    </source>
</evidence>
<dbReference type="GO" id="GO:0046872">
    <property type="term" value="F:metal ion binding"/>
    <property type="evidence" value="ECO:0007669"/>
    <property type="project" value="UniProtKB-KW"/>
</dbReference>
<evidence type="ECO:0000256" key="1">
    <source>
        <dbReference type="ARBA" id="ARBA00001326"/>
    </source>
</evidence>
<protein>
    <submittedName>
        <fullName evidence="9">Protein-glutamate O-methyltransferase family protein</fullName>
    </submittedName>
</protein>
<dbReference type="AlphaFoldDB" id="A0A846X7U3"/>
<keyword evidence="9" id="KW-0808">Transferase</keyword>
<reference evidence="9 10" key="1">
    <citation type="submission" date="2020-04" db="EMBL/GenBank/DDBJ databases">
        <title>MicrobeNet Type strains.</title>
        <authorList>
            <person name="Nicholson A.C."/>
        </authorList>
    </citation>
    <scope>NUCLEOTIDE SEQUENCE [LARGE SCALE GENOMIC DNA]</scope>
    <source>
        <strain evidence="9 10">DSM 45078</strain>
    </source>
</reference>
<dbReference type="RefSeq" id="WP_068035723.1">
    <property type="nucleotide sequence ID" value="NZ_JAAXOO010000001.1"/>
</dbReference>
<name>A0A846X7U3_9NOCA</name>
<keyword evidence="5" id="KW-0378">Hydrolase</keyword>
<evidence type="ECO:0000259" key="8">
    <source>
        <dbReference type="Pfam" id="PF01937"/>
    </source>
</evidence>
<dbReference type="Pfam" id="PF01937">
    <property type="entry name" value="ARMT1-like_dom"/>
    <property type="match status" value="1"/>
</dbReference>
<dbReference type="GO" id="GO:0006974">
    <property type="term" value="P:DNA damage response"/>
    <property type="evidence" value="ECO:0007669"/>
    <property type="project" value="TreeGrafter"/>
</dbReference>
<dbReference type="InterPro" id="IPR002791">
    <property type="entry name" value="ARMT1-like_metal-bd"/>
</dbReference>
<dbReference type="GO" id="GO:0008168">
    <property type="term" value="F:methyltransferase activity"/>
    <property type="evidence" value="ECO:0007669"/>
    <property type="project" value="UniProtKB-KW"/>
</dbReference>
<comment type="catalytic activity">
    <reaction evidence="7">
        <text>beta-D-fructose 6-phosphate = dihydroxyacetone + D-glyceraldehyde 3-phosphate</text>
        <dbReference type="Rhea" id="RHEA:28002"/>
        <dbReference type="ChEBI" id="CHEBI:16016"/>
        <dbReference type="ChEBI" id="CHEBI:57634"/>
        <dbReference type="ChEBI" id="CHEBI:59776"/>
    </reaction>
</comment>
<keyword evidence="9" id="KW-0489">Methyltransferase</keyword>
<dbReference type="InterPro" id="IPR036075">
    <property type="entry name" value="ARMT-1-like_metal-bd_sf"/>
</dbReference>
<dbReference type="PANTHER" id="PTHR12260">
    <property type="entry name" value="DAMAGE-CONTROL PHOSPHATASE ARMT1"/>
    <property type="match status" value="1"/>
</dbReference>
<gene>
    <name evidence="9" type="ORF">HGA13_02875</name>
</gene>
<evidence type="ECO:0000256" key="7">
    <source>
        <dbReference type="ARBA" id="ARBA00048809"/>
    </source>
</evidence>
<comment type="catalytic activity">
    <reaction evidence="1">
        <text>beta-D-fructose 1-phosphate + H2O = D-fructose + phosphate</text>
        <dbReference type="Rhea" id="RHEA:35603"/>
        <dbReference type="ChEBI" id="CHEBI:15377"/>
        <dbReference type="ChEBI" id="CHEBI:37721"/>
        <dbReference type="ChEBI" id="CHEBI:43474"/>
        <dbReference type="ChEBI" id="CHEBI:138881"/>
    </reaction>
</comment>
<keyword evidence="6" id="KW-0464">Manganese</keyword>
<dbReference type="PANTHER" id="PTHR12260:SF6">
    <property type="entry name" value="DAMAGE-CONTROL PHOSPHATASE ARMT1"/>
    <property type="match status" value="1"/>
</dbReference>
<evidence type="ECO:0000313" key="10">
    <source>
        <dbReference type="Proteomes" id="UP000565715"/>
    </source>
</evidence>
<evidence type="ECO:0000256" key="4">
    <source>
        <dbReference type="ARBA" id="ARBA00022723"/>
    </source>
</evidence>
<dbReference type="InterPro" id="IPR039763">
    <property type="entry name" value="ARMT1"/>
</dbReference>
<accession>A0A846X7U3</accession>
<evidence type="ECO:0000256" key="5">
    <source>
        <dbReference type="ARBA" id="ARBA00022801"/>
    </source>
</evidence>
<keyword evidence="4" id="KW-0479">Metal-binding</keyword>
<dbReference type="Proteomes" id="UP000565715">
    <property type="component" value="Unassembled WGS sequence"/>
</dbReference>
<sequence>MDSSTSDARTIVSTEPGSFAWSVLTHRHPAIIEQVGEAHPYPPEIRHRLDELREHITGTVQPLPDGGAGKSRWDRWGSRMYGQRWLDVPFLWAESYFYHLLLDAVGYFGHGAWRGIDPFTRKRGELEDPAVAADLSAATEAGVRVPREHLIALLHAALWGNRADLGFRLSDSPATDHDVPGRILDDQSAEVADYLVTHTPGVICLIADNAGRELIPDLFLIDHLLELHRDLTIDLHLKPRPYYVSDATTADLLVTLERLAGIPGAARSTAARLDSALRTGRLRVRTHEFYCAPLSFHHLPGDLRADLARADAVILKGDLNYRRLVGDCHWPATTSFTALTQYFPTRVIALRTLKSDVAAGIAAGTVAELEETEPGWRVSGSHGVVQMSVAPARSGNSNHTSW</sequence>
<evidence type="ECO:0000256" key="2">
    <source>
        <dbReference type="ARBA" id="ARBA00001936"/>
    </source>
</evidence>
<dbReference type="Gene3D" id="3.40.50.10880">
    <property type="entry name" value="Uncharacterised protein PF01937, DUF89, domain 3"/>
    <property type="match status" value="1"/>
</dbReference>
<keyword evidence="10" id="KW-1185">Reference proteome</keyword>
<evidence type="ECO:0000256" key="6">
    <source>
        <dbReference type="ARBA" id="ARBA00023211"/>
    </source>
</evidence>
<organism evidence="9 10">
    <name type="scientific">Nocardia speluncae</name>
    <dbReference type="NCBI Taxonomy" id="419477"/>
    <lineage>
        <taxon>Bacteria</taxon>
        <taxon>Bacillati</taxon>
        <taxon>Actinomycetota</taxon>
        <taxon>Actinomycetes</taxon>
        <taxon>Mycobacteriales</taxon>
        <taxon>Nocardiaceae</taxon>
        <taxon>Nocardia</taxon>
    </lineage>
</organism>
<dbReference type="GO" id="GO:0016791">
    <property type="term" value="F:phosphatase activity"/>
    <property type="evidence" value="ECO:0007669"/>
    <property type="project" value="TreeGrafter"/>
</dbReference>
<evidence type="ECO:0000313" key="9">
    <source>
        <dbReference type="EMBL" id="NKY32018.1"/>
    </source>
</evidence>
<comment type="similarity">
    <text evidence="3">Belongs to the damage-control phosphatase family. Sugar phosphate phosphatase III subfamily.</text>
</comment>
<comment type="caution">
    <text evidence="9">The sequence shown here is derived from an EMBL/GenBank/DDBJ whole genome shotgun (WGS) entry which is preliminary data.</text>
</comment>
<feature type="domain" description="Damage-control phosphatase ARMT1-like metal-binding" evidence="8">
    <location>
        <begin position="26"/>
        <end position="366"/>
    </location>
</feature>
<dbReference type="SUPFAM" id="SSF111321">
    <property type="entry name" value="AF1104-like"/>
    <property type="match status" value="1"/>
</dbReference>
<dbReference type="GO" id="GO:0032259">
    <property type="term" value="P:methylation"/>
    <property type="evidence" value="ECO:0007669"/>
    <property type="project" value="UniProtKB-KW"/>
</dbReference>
<comment type="cofactor">
    <cofactor evidence="2">
        <name>Mn(2+)</name>
        <dbReference type="ChEBI" id="CHEBI:29035"/>
    </cofactor>
</comment>
<proteinExistence type="inferred from homology"/>
<dbReference type="EMBL" id="JAAXOO010000001">
    <property type="protein sequence ID" value="NKY32018.1"/>
    <property type="molecule type" value="Genomic_DNA"/>
</dbReference>